<keyword evidence="4 8" id="KW-0812">Transmembrane</keyword>
<evidence type="ECO:0000256" key="6">
    <source>
        <dbReference type="ARBA" id="ARBA00022989"/>
    </source>
</evidence>
<name>A0A3N0EHT4_9ACTN</name>
<keyword evidence="10" id="KW-1185">Reference proteome</keyword>
<dbReference type="Proteomes" id="UP000269198">
    <property type="component" value="Unassembled WGS sequence"/>
</dbReference>
<sequence>MRGTTTVLLLVLGVLLQAAVVNRIPLPWGSAPDLVTLIVVAVALGATPLGGAVAGFGAGLALDILPPADHEIGRYALVLCLAGYVVGKLDDSTRPSRARPYLAAFVAVAGVELGFAALGLVLGDPRVGGTTFLVDIPVSVAMTMPLSPLILPLTRPLRRSLTSTDAIDISHTSWAGGGVRL</sequence>
<comment type="caution">
    <text evidence="9">The sequence shown here is derived from an EMBL/GenBank/DDBJ whole genome shotgun (WGS) entry which is preliminary data.</text>
</comment>
<protein>
    <submittedName>
        <fullName evidence="9">Rod shape-determining protein MreD</fullName>
    </submittedName>
</protein>
<evidence type="ECO:0000256" key="8">
    <source>
        <dbReference type="SAM" id="Phobius"/>
    </source>
</evidence>
<dbReference type="GO" id="GO:0008360">
    <property type="term" value="P:regulation of cell shape"/>
    <property type="evidence" value="ECO:0007669"/>
    <property type="project" value="UniProtKB-KW"/>
</dbReference>
<dbReference type="OrthoDB" id="3473300at2"/>
<evidence type="ECO:0000256" key="2">
    <source>
        <dbReference type="ARBA" id="ARBA00007776"/>
    </source>
</evidence>
<evidence type="ECO:0000256" key="1">
    <source>
        <dbReference type="ARBA" id="ARBA00004651"/>
    </source>
</evidence>
<comment type="subcellular location">
    <subcellularLocation>
        <location evidence="1">Cell membrane</location>
        <topology evidence="1">Multi-pass membrane protein</topology>
    </subcellularLocation>
</comment>
<evidence type="ECO:0000313" key="10">
    <source>
        <dbReference type="Proteomes" id="UP000269198"/>
    </source>
</evidence>
<gene>
    <name evidence="9" type="primary">mreD</name>
    <name evidence="9" type="ORF">EFW17_00450</name>
</gene>
<feature type="transmembrane region" description="Helical" evidence="8">
    <location>
        <begin position="132"/>
        <end position="151"/>
    </location>
</feature>
<reference evidence="9 10" key="1">
    <citation type="submission" date="2018-11" db="EMBL/GenBank/DDBJ databases">
        <title>The genome draft of YIM 96095.</title>
        <authorList>
            <person name="Tang S.-K."/>
            <person name="Chunyu W.-X."/>
            <person name="Feng Y.-Z."/>
        </authorList>
    </citation>
    <scope>NUCLEOTIDE SEQUENCE [LARGE SCALE GENOMIC DNA]</scope>
    <source>
        <strain evidence="9 10">YIM 96095</strain>
    </source>
</reference>
<proteinExistence type="inferred from homology"/>
<feature type="transmembrane region" description="Helical" evidence="8">
    <location>
        <begin position="101"/>
        <end position="120"/>
    </location>
</feature>
<evidence type="ECO:0000313" key="9">
    <source>
        <dbReference type="EMBL" id="RNL87344.1"/>
    </source>
</evidence>
<evidence type="ECO:0000256" key="5">
    <source>
        <dbReference type="ARBA" id="ARBA00022960"/>
    </source>
</evidence>
<evidence type="ECO:0000256" key="4">
    <source>
        <dbReference type="ARBA" id="ARBA00022692"/>
    </source>
</evidence>
<evidence type="ECO:0000256" key="3">
    <source>
        <dbReference type="ARBA" id="ARBA00022475"/>
    </source>
</evidence>
<keyword evidence="5" id="KW-0133">Cell shape</keyword>
<dbReference type="InterPro" id="IPR007227">
    <property type="entry name" value="Cell_shape_determining_MreD"/>
</dbReference>
<accession>A0A3N0EHT4</accession>
<dbReference type="RefSeq" id="WP_123199208.1">
    <property type="nucleotide sequence ID" value="NZ_RJMB01000001.1"/>
</dbReference>
<dbReference type="GO" id="GO:0005886">
    <property type="term" value="C:plasma membrane"/>
    <property type="evidence" value="ECO:0007669"/>
    <property type="project" value="UniProtKB-SubCell"/>
</dbReference>
<keyword evidence="7 8" id="KW-0472">Membrane</keyword>
<feature type="transmembrane region" description="Helical" evidence="8">
    <location>
        <begin position="34"/>
        <end position="60"/>
    </location>
</feature>
<organism evidence="9 10">
    <name type="scientific">Halostreptopolyspora alba</name>
    <dbReference type="NCBI Taxonomy" id="2487137"/>
    <lineage>
        <taxon>Bacteria</taxon>
        <taxon>Bacillati</taxon>
        <taxon>Actinomycetota</taxon>
        <taxon>Actinomycetes</taxon>
        <taxon>Streptosporangiales</taxon>
        <taxon>Nocardiopsidaceae</taxon>
        <taxon>Halostreptopolyspora</taxon>
    </lineage>
</organism>
<keyword evidence="6 8" id="KW-1133">Transmembrane helix</keyword>
<dbReference type="AlphaFoldDB" id="A0A3N0EHT4"/>
<dbReference type="EMBL" id="RJMB01000001">
    <property type="protein sequence ID" value="RNL87344.1"/>
    <property type="molecule type" value="Genomic_DNA"/>
</dbReference>
<comment type="similarity">
    <text evidence="2">Belongs to the MreD family.</text>
</comment>
<evidence type="ECO:0000256" key="7">
    <source>
        <dbReference type="ARBA" id="ARBA00023136"/>
    </source>
</evidence>
<keyword evidence="3" id="KW-1003">Cell membrane</keyword>
<dbReference type="NCBIfam" id="TIGR03426">
    <property type="entry name" value="shape_MreD"/>
    <property type="match status" value="1"/>
</dbReference>
<dbReference type="Pfam" id="PF04093">
    <property type="entry name" value="MreD"/>
    <property type="match status" value="1"/>
</dbReference>